<dbReference type="InterPro" id="IPR011206">
    <property type="entry name" value="Citrate_lyase_beta/mcl1/mcl2"/>
</dbReference>
<feature type="binding site" evidence="18">
    <location>
        <position position="159"/>
    </location>
    <ligand>
        <name>Mg(2+)</name>
        <dbReference type="ChEBI" id="CHEBI:18420"/>
    </ligand>
</feature>
<evidence type="ECO:0000256" key="14">
    <source>
        <dbReference type="ARBA" id="ARBA00032495"/>
    </source>
</evidence>
<comment type="subunit">
    <text evidence="5">Oligomer with a subunit composition of (alpha,beta,gamma)6.</text>
</comment>
<keyword evidence="9" id="KW-0963">Cytoplasm</keyword>
<dbReference type="InterPro" id="IPR015813">
    <property type="entry name" value="Pyrv/PenolPyrv_kinase-like_dom"/>
</dbReference>
<evidence type="ECO:0000256" key="9">
    <source>
        <dbReference type="ARBA" id="ARBA00022490"/>
    </source>
</evidence>
<evidence type="ECO:0000313" key="20">
    <source>
        <dbReference type="EMBL" id="KZL89010.1"/>
    </source>
</evidence>
<evidence type="ECO:0000259" key="19">
    <source>
        <dbReference type="Pfam" id="PF03328"/>
    </source>
</evidence>
<dbReference type="InterPro" id="IPR040442">
    <property type="entry name" value="Pyrv_kinase-like_dom_sf"/>
</dbReference>
<keyword evidence="10 18" id="KW-0479">Metal-binding</keyword>
<dbReference type="PATRIC" id="fig|1121326.3.peg.5765"/>
<dbReference type="GO" id="GO:0008815">
    <property type="term" value="F:citrate (pro-3S)-lyase activity"/>
    <property type="evidence" value="ECO:0007669"/>
    <property type="project" value="UniProtKB-EC"/>
</dbReference>
<feature type="binding site" evidence="17">
    <location>
        <position position="132"/>
    </location>
    <ligand>
        <name>substrate</name>
    </ligand>
</feature>
<dbReference type="PANTHER" id="PTHR32308">
    <property type="entry name" value="LYASE BETA SUBUNIT, PUTATIVE (AFU_ORTHOLOGUE AFUA_4G13030)-RELATED"/>
    <property type="match status" value="1"/>
</dbReference>
<dbReference type="EMBL" id="LWAE01000012">
    <property type="protein sequence ID" value="KZL89010.1"/>
    <property type="molecule type" value="Genomic_DNA"/>
</dbReference>
<evidence type="ECO:0000256" key="5">
    <source>
        <dbReference type="ARBA" id="ARBA00011382"/>
    </source>
</evidence>
<evidence type="ECO:0000256" key="4">
    <source>
        <dbReference type="ARBA" id="ARBA00005549"/>
    </source>
</evidence>
<accession>A0A161W1G2</accession>
<dbReference type="STRING" id="1121326.CLMAG_57080"/>
<dbReference type="PIRSF" id="PIRSF015582">
    <property type="entry name" value="Cit_lyase_B"/>
    <property type="match status" value="1"/>
</dbReference>
<evidence type="ECO:0000256" key="16">
    <source>
        <dbReference type="ARBA" id="ARBA00049110"/>
    </source>
</evidence>
<dbReference type="GO" id="GO:0000287">
    <property type="term" value="F:magnesium ion binding"/>
    <property type="evidence" value="ECO:0007669"/>
    <property type="project" value="TreeGrafter"/>
</dbReference>
<name>A0A161W1G2_9CLOT</name>
<protein>
    <recommendedName>
        <fullName evidence="8">Citrate lyase subunit beta</fullName>
        <ecNumber evidence="6">4.1.3.34</ecNumber>
        <ecNumber evidence="7">4.1.3.6</ecNumber>
    </recommendedName>
    <alternativeName>
        <fullName evidence="13">Citrate (pro-3S)-lyase subunit beta</fullName>
    </alternativeName>
    <alternativeName>
        <fullName evidence="14">Citryl-CoA lyase subunit</fullName>
    </alternativeName>
</protein>
<dbReference type="GO" id="GO:0008816">
    <property type="term" value="F:citryl-CoA lyase activity"/>
    <property type="evidence" value="ECO:0007669"/>
    <property type="project" value="UniProtKB-EC"/>
</dbReference>
<dbReference type="SUPFAM" id="SSF51621">
    <property type="entry name" value="Phosphoenolpyruvate/pyruvate domain"/>
    <property type="match status" value="1"/>
</dbReference>
<evidence type="ECO:0000256" key="8">
    <source>
        <dbReference type="ARBA" id="ARBA00015712"/>
    </source>
</evidence>
<comment type="cofactor">
    <cofactor evidence="1">
        <name>Mg(2+)</name>
        <dbReference type="ChEBI" id="CHEBI:18420"/>
    </cofactor>
</comment>
<evidence type="ECO:0000256" key="2">
    <source>
        <dbReference type="ARBA" id="ARBA00003671"/>
    </source>
</evidence>
<evidence type="ECO:0000256" key="11">
    <source>
        <dbReference type="ARBA" id="ARBA00022842"/>
    </source>
</evidence>
<gene>
    <name evidence="20" type="primary">citE_3</name>
    <name evidence="20" type="ORF">CLMAG_57080</name>
</gene>
<comment type="similarity">
    <text evidence="4">Belongs to the HpcH/HpaI aldolase family. Citrate lyase beta subunit subfamily.</text>
</comment>
<keyword evidence="11 18" id="KW-0460">Magnesium</keyword>
<evidence type="ECO:0000313" key="21">
    <source>
        <dbReference type="Proteomes" id="UP000076603"/>
    </source>
</evidence>
<reference evidence="20 21" key="1">
    <citation type="submission" date="2016-04" db="EMBL/GenBank/DDBJ databases">
        <title>Genome sequence of Clostridium magnum DSM 2767.</title>
        <authorList>
            <person name="Poehlein A."/>
            <person name="Uhlig R."/>
            <person name="Fischer R."/>
            <person name="Bahl H."/>
            <person name="Daniel R."/>
        </authorList>
    </citation>
    <scope>NUCLEOTIDE SEQUENCE [LARGE SCALE GENOMIC DNA]</scope>
    <source>
        <strain evidence="20 21">DSM 2767</strain>
    </source>
</reference>
<dbReference type="AlphaFoldDB" id="A0A161W1G2"/>
<evidence type="ECO:0000256" key="12">
    <source>
        <dbReference type="ARBA" id="ARBA00023239"/>
    </source>
</evidence>
<evidence type="ECO:0000256" key="18">
    <source>
        <dbReference type="PIRSR" id="PIRSR015582-2"/>
    </source>
</evidence>
<dbReference type="GO" id="GO:0005737">
    <property type="term" value="C:cytoplasm"/>
    <property type="evidence" value="ECO:0007669"/>
    <property type="project" value="UniProtKB-SubCell"/>
</dbReference>
<dbReference type="EC" id="4.1.3.6" evidence="7"/>
<feature type="binding site" evidence="17">
    <location>
        <position position="69"/>
    </location>
    <ligand>
        <name>substrate</name>
    </ligand>
</feature>
<evidence type="ECO:0000256" key="13">
    <source>
        <dbReference type="ARBA" id="ARBA00030255"/>
    </source>
</evidence>
<dbReference type="FunFam" id="3.20.20.60:FF:000008">
    <property type="entry name" value="Citrate (Pro-3S)-lyase subunit beta"/>
    <property type="match status" value="1"/>
</dbReference>
<comment type="caution">
    <text evidence="20">The sequence shown here is derived from an EMBL/GenBank/DDBJ whole genome shotgun (WGS) entry which is preliminary data.</text>
</comment>
<dbReference type="InterPro" id="IPR005000">
    <property type="entry name" value="Aldolase/citrate-lyase_domain"/>
</dbReference>
<comment type="function">
    <text evidence="2">Represents a citryl-ACP lyase.</text>
</comment>
<keyword evidence="21" id="KW-1185">Reference proteome</keyword>
<evidence type="ECO:0000256" key="17">
    <source>
        <dbReference type="PIRSR" id="PIRSR015582-1"/>
    </source>
</evidence>
<evidence type="ECO:0000256" key="3">
    <source>
        <dbReference type="ARBA" id="ARBA00004496"/>
    </source>
</evidence>
<evidence type="ECO:0000256" key="15">
    <source>
        <dbReference type="ARBA" id="ARBA00048308"/>
    </source>
</evidence>
<sequence length="300" mass="33224">MEQIKLRRTMMYVTASNPAIVKDAHIYGSDSIMFDLEDSVSVNQKDAARFLIYNALKTVNYRGKELVVRVNGLDTPFGIEDFKAIVKAKPDIIRLPKTETPEDVREADKLVTAIEKEAGMETGTVKLMAAVESPMGIINCFDIAKSSPRLVAMAIGAEDFVTTMKTVRSLDGEELIVARGQLLIACRAAGIHALDTVFSDINDEEGFENEVRKIHKLGFDGKSVIHPRQIPIVHKVFSPTEKQIQYALRTFKAIEEAERNNSGVIALDGKMIDKPMVERARRVISLAKASGIYRGGDLDD</sequence>
<dbReference type="Pfam" id="PF03328">
    <property type="entry name" value="HpcH_HpaI"/>
    <property type="match status" value="1"/>
</dbReference>
<dbReference type="Proteomes" id="UP000076603">
    <property type="component" value="Unassembled WGS sequence"/>
</dbReference>
<dbReference type="EC" id="4.1.3.34" evidence="6"/>
<feature type="domain" description="HpcH/HpaI aldolase/citrate lyase" evidence="19">
    <location>
        <begin position="8"/>
        <end position="227"/>
    </location>
</feature>
<dbReference type="PANTHER" id="PTHR32308:SF10">
    <property type="entry name" value="CITRATE LYASE SUBUNIT BETA"/>
    <property type="match status" value="1"/>
</dbReference>
<evidence type="ECO:0000256" key="6">
    <source>
        <dbReference type="ARBA" id="ARBA00012258"/>
    </source>
</evidence>
<comment type="catalytic activity">
    <reaction evidence="15">
        <text>citrate = oxaloacetate + acetate</text>
        <dbReference type="Rhea" id="RHEA:10760"/>
        <dbReference type="ChEBI" id="CHEBI:16452"/>
        <dbReference type="ChEBI" id="CHEBI:16947"/>
        <dbReference type="ChEBI" id="CHEBI:30089"/>
        <dbReference type="EC" id="4.1.3.6"/>
    </reaction>
</comment>
<comment type="catalytic activity">
    <reaction evidence="16">
        <text>(3S)-citryl-CoA = oxaloacetate + acetyl-CoA</text>
        <dbReference type="Rhea" id="RHEA:20812"/>
        <dbReference type="ChEBI" id="CHEBI:16452"/>
        <dbReference type="ChEBI" id="CHEBI:57288"/>
        <dbReference type="ChEBI" id="CHEBI:57321"/>
        <dbReference type="EC" id="4.1.3.34"/>
    </reaction>
</comment>
<dbReference type="GO" id="GO:0006107">
    <property type="term" value="P:oxaloacetate metabolic process"/>
    <property type="evidence" value="ECO:0007669"/>
    <property type="project" value="TreeGrafter"/>
</dbReference>
<feature type="binding site" evidence="18">
    <location>
        <position position="132"/>
    </location>
    <ligand>
        <name>Mg(2+)</name>
        <dbReference type="ChEBI" id="CHEBI:18420"/>
    </ligand>
</feature>
<keyword evidence="12 20" id="KW-0456">Lyase</keyword>
<organism evidence="20 21">
    <name type="scientific">Clostridium magnum DSM 2767</name>
    <dbReference type="NCBI Taxonomy" id="1121326"/>
    <lineage>
        <taxon>Bacteria</taxon>
        <taxon>Bacillati</taxon>
        <taxon>Bacillota</taxon>
        <taxon>Clostridia</taxon>
        <taxon>Eubacteriales</taxon>
        <taxon>Clostridiaceae</taxon>
        <taxon>Clostridium</taxon>
    </lineage>
</organism>
<evidence type="ECO:0000256" key="10">
    <source>
        <dbReference type="ARBA" id="ARBA00022723"/>
    </source>
</evidence>
<evidence type="ECO:0000256" key="7">
    <source>
        <dbReference type="ARBA" id="ARBA00012914"/>
    </source>
</evidence>
<proteinExistence type="inferred from homology"/>
<dbReference type="Gene3D" id="3.20.20.60">
    <property type="entry name" value="Phosphoenolpyruvate-binding domains"/>
    <property type="match status" value="1"/>
</dbReference>
<comment type="subcellular location">
    <subcellularLocation>
        <location evidence="3">Cytoplasm</location>
    </subcellularLocation>
</comment>
<evidence type="ECO:0000256" key="1">
    <source>
        <dbReference type="ARBA" id="ARBA00001946"/>
    </source>
</evidence>